<dbReference type="EMBL" id="VBOV01000105">
    <property type="protein sequence ID" value="TMQ59236.1"/>
    <property type="molecule type" value="Genomic_DNA"/>
</dbReference>
<evidence type="ECO:0000313" key="2">
    <source>
        <dbReference type="Proteomes" id="UP000320913"/>
    </source>
</evidence>
<gene>
    <name evidence="1" type="ORF">E6K75_04335</name>
</gene>
<protein>
    <submittedName>
        <fullName evidence="1">Uncharacterized protein</fullName>
    </submittedName>
</protein>
<dbReference type="Proteomes" id="UP000320913">
    <property type="component" value="Unassembled WGS sequence"/>
</dbReference>
<reference evidence="1 2" key="1">
    <citation type="journal article" date="2019" name="Nat. Microbiol.">
        <title>Mediterranean grassland soil C-N compound turnover is dependent on rainfall and depth, and is mediated by genomically divergent microorganisms.</title>
        <authorList>
            <person name="Diamond S."/>
            <person name="Andeer P.F."/>
            <person name="Li Z."/>
            <person name="Crits-Christoph A."/>
            <person name="Burstein D."/>
            <person name="Anantharaman K."/>
            <person name="Lane K.R."/>
            <person name="Thomas B.C."/>
            <person name="Pan C."/>
            <person name="Northen T.R."/>
            <person name="Banfield J.F."/>
        </authorList>
    </citation>
    <scope>NUCLEOTIDE SEQUENCE [LARGE SCALE GENOMIC DNA]</scope>
    <source>
        <strain evidence="1">WS_5</strain>
    </source>
</reference>
<accession>A0A538T6H1</accession>
<evidence type="ECO:0000313" key="1">
    <source>
        <dbReference type="EMBL" id="TMQ59236.1"/>
    </source>
</evidence>
<proteinExistence type="predicted"/>
<sequence>MSPREEIDLTRVRTIPVAERPTKVCIDQFAPAPNPEAAQGAFDRFLPDILSGRALRDLISSWTEAVRQRRTALAMLGGHVIKTGVQRPLLSLLDRGAFTALAMNGAAAIHDFEIAMWGNTSEPVEETLGSGRFGMVEETPTLMNRAVNEGVKRGLGMGEALGRHLLDARAPNAGLSLLARAAERSIPCTVHVAIGTDTLHQHASFDGAMTGLGTHRDFKILAAAMRGLMGGIVLNFGSAVMMPEVFLKALSTVRNLGHETGAFTAANFDQIRHYRPEKNILERPLRDGGQGHSFIGPHELWIPLLATLFLARMGEESPR</sequence>
<dbReference type="Gene3D" id="3.40.50.10690">
    <property type="entry name" value="putative lor/sdh protein like domains"/>
    <property type="match status" value="1"/>
</dbReference>
<organism evidence="1 2">
    <name type="scientific">Eiseniibacteriota bacterium</name>
    <dbReference type="NCBI Taxonomy" id="2212470"/>
    <lineage>
        <taxon>Bacteria</taxon>
        <taxon>Candidatus Eiseniibacteriota</taxon>
    </lineage>
</organism>
<name>A0A538T6H1_UNCEI</name>
<dbReference type="AlphaFoldDB" id="A0A538T6H1"/>
<comment type="caution">
    <text evidence="1">The sequence shown here is derived from an EMBL/GenBank/DDBJ whole genome shotgun (WGS) entry which is preliminary data.</text>
</comment>